<protein>
    <submittedName>
        <fullName evidence="1">Uncharacterized protein</fullName>
    </submittedName>
</protein>
<dbReference type="InParanoid" id="A0A5F8G7P6"/>
<dbReference type="AlphaFoldDB" id="A0A5F8G7P6"/>
<reference evidence="1 2" key="1">
    <citation type="journal article" date="2007" name="Nature">
        <title>Genome of the marsupial Monodelphis domestica reveals innovation in non-coding sequences.</title>
        <authorList>
            <person name="Mikkelsen T.S."/>
            <person name="Wakefield M.J."/>
            <person name="Aken B."/>
            <person name="Amemiya C.T."/>
            <person name="Chang J.L."/>
            <person name="Duke S."/>
            <person name="Garber M."/>
            <person name="Gentles A.J."/>
            <person name="Goodstadt L."/>
            <person name="Heger A."/>
            <person name="Jurka J."/>
            <person name="Kamal M."/>
            <person name="Mauceli E."/>
            <person name="Searle S.M."/>
            <person name="Sharpe T."/>
            <person name="Baker M.L."/>
            <person name="Batzer M.A."/>
            <person name="Benos P.V."/>
            <person name="Belov K."/>
            <person name="Clamp M."/>
            <person name="Cook A."/>
            <person name="Cuff J."/>
            <person name="Das R."/>
            <person name="Davidow L."/>
            <person name="Deakin J.E."/>
            <person name="Fazzari M.J."/>
            <person name="Glass J.L."/>
            <person name="Grabherr M."/>
            <person name="Greally J.M."/>
            <person name="Gu W."/>
            <person name="Hore T.A."/>
            <person name="Huttley G.A."/>
            <person name="Kleber M."/>
            <person name="Jirtle R.L."/>
            <person name="Koina E."/>
            <person name="Lee J.T."/>
            <person name="Mahony S."/>
            <person name="Marra M.A."/>
            <person name="Miller R.D."/>
            <person name="Nicholls R.D."/>
            <person name="Oda M."/>
            <person name="Papenfuss A.T."/>
            <person name="Parra Z.E."/>
            <person name="Pollock D.D."/>
            <person name="Ray D.A."/>
            <person name="Schein J.E."/>
            <person name="Speed T.P."/>
            <person name="Thompson K."/>
            <person name="VandeBerg J.L."/>
            <person name="Wade C.M."/>
            <person name="Walker J.A."/>
            <person name="Waters P.D."/>
            <person name="Webber C."/>
            <person name="Weidman J.R."/>
            <person name="Xie X."/>
            <person name="Zody M.C."/>
            <person name="Baldwin J."/>
            <person name="Abdouelleil A."/>
            <person name="Abdulkadir J."/>
            <person name="Abebe A."/>
            <person name="Abera B."/>
            <person name="Abreu J."/>
            <person name="Acer S.C."/>
            <person name="Aftuck L."/>
            <person name="Alexander A."/>
            <person name="An P."/>
            <person name="Anderson E."/>
            <person name="Anderson S."/>
            <person name="Arachi H."/>
            <person name="Azer M."/>
            <person name="Bachantsang P."/>
            <person name="Barry A."/>
            <person name="Bayul T."/>
            <person name="Berlin A."/>
            <person name="Bessette D."/>
            <person name="Bloom T."/>
            <person name="Bloom T."/>
            <person name="Boguslavskiy L."/>
            <person name="Bonnet C."/>
            <person name="Boukhgalter B."/>
            <person name="Bourzgui I."/>
            <person name="Brown A."/>
            <person name="Cahill P."/>
            <person name="Channer S."/>
            <person name="Cheshatsang Y."/>
            <person name="Chuda L."/>
            <person name="Citroen M."/>
            <person name="Collymore A."/>
            <person name="Cooke P."/>
            <person name="Costello M."/>
            <person name="D'Aco K."/>
            <person name="Daza R."/>
            <person name="De Haan G."/>
            <person name="DeGray S."/>
            <person name="DeMaso C."/>
            <person name="Dhargay N."/>
            <person name="Dooley K."/>
            <person name="Dooley E."/>
            <person name="Doricent M."/>
            <person name="Dorje P."/>
            <person name="Dorjee K."/>
            <person name="Dupes A."/>
            <person name="Elong R."/>
            <person name="Falk J."/>
            <person name="Farina A."/>
            <person name="Faro S."/>
            <person name="Ferguson D."/>
            <person name="Fisher S."/>
            <person name="Foley C.D."/>
            <person name="Franke A."/>
            <person name="Friedrich D."/>
            <person name="Gadbois L."/>
            <person name="Gearin G."/>
            <person name="Gearin C.R."/>
            <person name="Giannoukos G."/>
            <person name="Goode T."/>
            <person name="Graham J."/>
            <person name="Grandbois E."/>
            <person name="Grewal S."/>
            <person name="Gyaltsen K."/>
            <person name="Hafez N."/>
            <person name="Hagos B."/>
            <person name="Hall J."/>
            <person name="Henson C."/>
            <person name="Hollinger A."/>
            <person name="Honan T."/>
            <person name="Huard M.D."/>
            <person name="Hughes L."/>
            <person name="Hurhula B."/>
            <person name="Husby M.E."/>
            <person name="Kamat A."/>
            <person name="Kanga B."/>
            <person name="Kashin S."/>
            <person name="Khazanovich D."/>
            <person name="Kisner P."/>
            <person name="Lance K."/>
            <person name="Lara M."/>
            <person name="Lee W."/>
            <person name="Lennon N."/>
            <person name="Letendre F."/>
            <person name="LeVine R."/>
            <person name="Lipovsky A."/>
            <person name="Liu X."/>
            <person name="Liu J."/>
            <person name="Liu S."/>
            <person name="Lokyitsang T."/>
            <person name="Lokyitsang Y."/>
            <person name="Lubonja R."/>
            <person name="Lui A."/>
            <person name="MacDonald P."/>
            <person name="Magnisalis V."/>
            <person name="Maru K."/>
            <person name="Matthews C."/>
            <person name="McCusker W."/>
            <person name="McDonough S."/>
            <person name="Mehta T."/>
            <person name="Meldrim J."/>
            <person name="Meneus L."/>
            <person name="Mihai O."/>
            <person name="Mihalev A."/>
            <person name="Mihova T."/>
            <person name="Mittelman R."/>
            <person name="Mlenga V."/>
            <person name="Montmayeur A."/>
            <person name="Mulrain L."/>
            <person name="Navidi A."/>
            <person name="Naylor J."/>
            <person name="Negash T."/>
            <person name="Nguyen T."/>
            <person name="Nguyen N."/>
            <person name="Nicol R."/>
            <person name="Norbu C."/>
            <person name="Norbu N."/>
            <person name="Novod N."/>
            <person name="O'Neill B."/>
            <person name="Osman S."/>
            <person name="Markiewicz E."/>
            <person name="Oyono O.L."/>
            <person name="Patti C."/>
            <person name="Phunkhang P."/>
            <person name="Pierre F."/>
            <person name="Priest M."/>
            <person name="Raghuraman S."/>
            <person name="Rege F."/>
            <person name="Reyes R."/>
            <person name="Rise C."/>
            <person name="Rogov P."/>
            <person name="Ross K."/>
            <person name="Ryan E."/>
            <person name="Settipalli S."/>
            <person name="Shea T."/>
            <person name="Sherpa N."/>
            <person name="Shi L."/>
            <person name="Shih D."/>
            <person name="Sparrow T."/>
            <person name="Spaulding J."/>
            <person name="Stalker J."/>
            <person name="Stange-Thomann N."/>
            <person name="Stavropoulos S."/>
            <person name="Stone C."/>
            <person name="Strader C."/>
            <person name="Tesfaye S."/>
            <person name="Thomson T."/>
            <person name="Thoulutsang Y."/>
            <person name="Thoulutsang D."/>
            <person name="Topham K."/>
            <person name="Topping I."/>
            <person name="Tsamla T."/>
            <person name="Vassiliev H."/>
            <person name="Vo A."/>
            <person name="Wangchuk T."/>
            <person name="Wangdi T."/>
            <person name="Weiand M."/>
            <person name="Wilkinson J."/>
            <person name="Wilson A."/>
            <person name="Yadav S."/>
            <person name="Young G."/>
            <person name="Yu Q."/>
            <person name="Zembek L."/>
            <person name="Zhong D."/>
            <person name="Zimmer A."/>
            <person name="Zwirko Z."/>
            <person name="Jaffe D.B."/>
            <person name="Alvarez P."/>
            <person name="Brockman W."/>
            <person name="Butler J."/>
            <person name="Chin C."/>
            <person name="Gnerre S."/>
            <person name="MacCallum I."/>
            <person name="Graves J.A."/>
            <person name="Ponting C.P."/>
            <person name="Breen M."/>
            <person name="Samollow P.B."/>
            <person name="Lander E.S."/>
            <person name="Lindblad-Toh K."/>
        </authorList>
    </citation>
    <scope>NUCLEOTIDE SEQUENCE [LARGE SCALE GENOMIC DNA]</scope>
</reference>
<reference evidence="1" key="2">
    <citation type="submission" date="2025-08" db="UniProtKB">
        <authorList>
            <consortium name="Ensembl"/>
        </authorList>
    </citation>
    <scope>IDENTIFICATION</scope>
</reference>
<dbReference type="STRING" id="13616.ENSMODP00000043469"/>
<evidence type="ECO:0000313" key="1">
    <source>
        <dbReference type="Ensembl" id="ENSMODP00000043469.1"/>
    </source>
</evidence>
<sequence length="80" mass="9001">MQKIDMGNKESGKIWLRKPCSETQDGFTVNIVHTAVEYQLKALRFLNVAFDSTGDSFLAGDHQGNIYVFDLSGNGNYHNF</sequence>
<dbReference type="Ensembl" id="ENSMODT00000064418.1">
    <property type="protein sequence ID" value="ENSMODP00000043469.1"/>
    <property type="gene ID" value="ENSMODG00000051467.1"/>
</dbReference>
<accession>A0A5F8G7P6</accession>
<dbReference type="GeneTree" id="ENSGT00940000167006"/>
<dbReference type="Bgee" id="ENSMODG00000051467">
    <property type="expression patterns" value="Expressed in skeleton of lower jaw and 6 other cell types or tissues"/>
</dbReference>
<organism evidence="1 2">
    <name type="scientific">Monodelphis domestica</name>
    <name type="common">Gray short-tailed opossum</name>
    <dbReference type="NCBI Taxonomy" id="13616"/>
    <lineage>
        <taxon>Eukaryota</taxon>
        <taxon>Metazoa</taxon>
        <taxon>Chordata</taxon>
        <taxon>Craniata</taxon>
        <taxon>Vertebrata</taxon>
        <taxon>Euteleostomi</taxon>
        <taxon>Mammalia</taxon>
        <taxon>Metatheria</taxon>
        <taxon>Didelphimorphia</taxon>
        <taxon>Didelphidae</taxon>
        <taxon>Monodelphis</taxon>
    </lineage>
</organism>
<evidence type="ECO:0000313" key="2">
    <source>
        <dbReference type="Proteomes" id="UP000002280"/>
    </source>
</evidence>
<keyword evidence="2" id="KW-1185">Reference proteome</keyword>
<dbReference type="Proteomes" id="UP000002280">
    <property type="component" value="Chromosome 1"/>
</dbReference>
<name>A0A5F8G7P6_MONDO</name>
<reference evidence="1" key="3">
    <citation type="submission" date="2025-09" db="UniProtKB">
        <authorList>
            <consortium name="Ensembl"/>
        </authorList>
    </citation>
    <scope>IDENTIFICATION</scope>
</reference>
<proteinExistence type="predicted"/>